<proteinExistence type="predicted"/>
<comment type="caution">
    <text evidence="1">The sequence shown here is derived from an EMBL/GenBank/DDBJ whole genome shotgun (WGS) entry which is preliminary data.</text>
</comment>
<keyword evidence="2" id="KW-1185">Reference proteome</keyword>
<sequence>MTEYKFLRGSDINRDGMYLELSVAGESPLAEVFYSDTSAEFYVTCYAQDIPLNALEELIQRARRDLPSVS</sequence>
<evidence type="ECO:0000313" key="1">
    <source>
        <dbReference type="EMBL" id="MFC5568449.1"/>
    </source>
</evidence>
<evidence type="ECO:0000313" key="2">
    <source>
        <dbReference type="Proteomes" id="UP001596036"/>
    </source>
</evidence>
<name>A0ABW0SHN5_9GAMM</name>
<dbReference type="RefSeq" id="WP_386751898.1">
    <property type="nucleotide sequence ID" value="NZ_JBHSNM010000001.1"/>
</dbReference>
<accession>A0ABW0SHN5</accession>
<gene>
    <name evidence="1" type="ORF">ACFPN1_00005</name>
</gene>
<dbReference type="EMBL" id="JBHSNM010000001">
    <property type="protein sequence ID" value="MFC5568449.1"/>
    <property type="molecule type" value="Genomic_DNA"/>
</dbReference>
<dbReference type="Proteomes" id="UP001596036">
    <property type="component" value="Unassembled WGS sequence"/>
</dbReference>
<organism evidence="1 2">
    <name type="scientific">Lysobacter yangpyeongensis</name>
    <dbReference type="NCBI Taxonomy" id="346182"/>
    <lineage>
        <taxon>Bacteria</taxon>
        <taxon>Pseudomonadati</taxon>
        <taxon>Pseudomonadota</taxon>
        <taxon>Gammaproteobacteria</taxon>
        <taxon>Lysobacterales</taxon>
        <taxon>Lysobacteraceae</taxon>
        <taxon>Lysobacter</taxon>
    </lineage>
</organism>
<reference evidence="2" key="1">
    <citation type="journal article" date="2019" name="Int. J. Syst. Evol. Microbiol.">
        <title>The Global Catalogue of Microorganisms (GCM) 10K type strain sequencing project: providing services to taxonomists for standard genome sequencing and annotation.</title>
        <authorList>
            <consortium name="The Broad Institute Genomics Platform"/>
            <consortium name="The Broad Institute Genome Sequencing Center for Infectious Disease"/>
            <person name="Wu L."/>
            <person name="Ma J."/>
        </authorList>
    </citation>
    <scope>NUCLEOTIDE SEQUENCE [LARGE SCALE GENOMIC DNA]</scope>
    <source>
        <strain evidence="2">KACC 11407</strain>
    </source>
</reference>
<protein>
    <submittedName>
        <fullName evidence="1">Uncharacterized protein</fullName>
    </submittedName>
</protein>